<evidence type="ECO:0000259" key="10">
    <source>
        <dbReference type="Pfam" id="PF12589"/>
    </source>
</evidence>
<proteinExistence type="inferred from homology"/>
<dbReference type="STRING" id="983967.A0A1E4T5U8"/>
<dbReference type="GO" id="GO:0070476">
    <property type="term" value="P:rRNA (guanine-N7)-methylation"/>
    <property type="evidence" value="ECO:0007669"/>
    <property type="project" value="InterPro"/>
</dbReference>
<dbReference type="EMBL" id="KV453848">
    <property type="protein sequence ID" value="ODV87102.1"/>
    <property type="molecule type" value="Genomic_DNA"/>
</dbReference>
<keyword evidence="12" id="KW-1185">Reference proteome</keyword>
<evidence type="ECO:0000256" key="6">
    <source>
        <dbReference type="ARBA" id="ARBA00022679"/>
    </source>
</evidence>
<dbReference type="FunFam" id="3.40.50.150:FF:000017">
    <property type="entry name" value="probable 18S rRNA (Guanine-N(7))-methyltransferase"/>
    <property type="match status" value="1"/>
</dbReference>
<keyword evidence="6" id="KW-0808">Transferase</keyword>
<sequence>MSRPEQLAPPEIFYNDLESKKYTQSTRVQHIQAKMTFRALELLNLDPAKTQYILDIGCGSGLSGEILTEEGHIWIGMDISPSMLATGLDRDVEGDLILSDIGCGVPFRPGTFDASISISAIQWLCNADTSSNEPKLRLARFFNTLYSSLRKGGKFVGQFYPSNEDQIIQITSSAKLAGFQCGVVTDDPDSKKNKKYYLVLQSGYNERPLNLGNIDTVESNHVKKDKKLSKKMQRKLETKKDYIKRKKDLMTKRGKSVALDSKFTGRRRKARF</sequence>
<dbReference type="InterPro" id="IPR039769">
    <property type="entry name" value="Bud23-like"/>
</dbReference>
<evidence type="ECO:0000256" key="2">
    <source>
        <dbReference type="ARBA" id="ARBA00004496"/>
    </source>
</evidence>
<organism evidence="11 12">
    <name type="scientific">[Candida] arabinofermentans NRRL YB-2248</name>
    <dbReference type="NCBI Taxonomy" id="983967"/>
    <lineage>
        <taxon>Eukaryota</taxon>
        <taxon>Fungi</taxon>
        <taxon>Dikarya</taxon>
        <taxon>Ascomycota</taxon>
        <taxon>Saccharomycotina</taxon>
        <taxon>Pichiomycetes</taxon>
        <taxon>Pichiales</taxon>
        <taxon>Pichiaceae</taxon>
        <taxon>Ogataea</taxon>
        <taxon>Ogataea/Candida clade</taxon>
    </lineage>
</organism>
<keyword evidence="5" id="KW-0489">Methyltransferase</keyword>
<evidence type="ECO:0000256" key="5">
    <source>
        <dbReference type="ARBA" id="ARBA00022603"/>
    </source>
</evidence>
<evidence type="ECO:0000313" key="11">
    <source>
        <dbReference type="EMBL" id="ODV87102.1"/>
    </source>
</evidence>
<dbReference type="GO" id="GO:0016435">
    <property type="term" value="F:rRNA (guanine) methyltransferase activity"/>
    <property type="evidence" value="ECO:0007669"/>
    <property type="project" value="InterPro"/>
</dbReference>
<keyword evidence="4" id="KW-0963">Cytoplasm</keyword>
<feature type="domain" description="Methyltransferase type 11" evidence="9">
    <location>
        <begin position="54"/>
        <end position="156"/>
    </location>
</feature>
<dbReference type="CDD" id="cd02440">
    <property type="entry name" value="AdoMet_MTases"/>
    <property type="match status" value="1"/>
</dbReference>
<evidence type="ECO:0008006" key="13">
    <source>
        <dbReference type="Google" id="ProtNLM"/>
    </source>
</evidence>
<evidence type="ECO:0000259" key="9">
    <source>
        <dbReference type="Pfam" id="PF08241"/>
    </source>
</evidence>
<dbReference type="GO" id="GO:0005730">
    <property type="term" value="C:nucleolus"/>
    <property type="evidence" value="ECO:0007669"/>
    <property type="project" value="TreeGrafter"/>
</dbReference>
<feature type="domain" description="18S rRNA (guanine(1575)-N(7))-methyltransferase Bud23 C-terminal" evidence="10">
    <location>
        <begin position="215"/>
        <end position="269"/>
    </location>
</feature>
<reference evidence="12" key="1">
    <citation type="submission" date="2016-04" db="EMBL/GenBank/DDBJ databases">
        <title>Comparative genomics of biotechnologically important yeasts.</title>
        <authorList>
            <consortium name="DOE Joint Genome Institute"/>
            <person name="Riley R."/>
            <person name="Haridas S."/>
            <person name="Wolfe K.H."/>
            <person name="Lopes M.R."/>
            <person name="Hittinger C.T."/>
            <person name="Goker M."/>
            <person name="Salamov A."/>
            <person name="Wisecaver J."/>
            <person name="Long T.M."/>
            <person name="Aerts A.L."/>
            <person name="Barry K."/>
            <person name="Choi C."/>
            <person name="Clum A."/>
            <person name="Coughlan A.Y."/>
            <person name="Deshpande S."/>
            <person name="Douglass A.P."/>
            <person name="Hanson S.J."/>
            <person name="Klenk H.-P."/>
            <person name="Labutti K."/>
            <person name="Lapidus A."/>
            <person name="Lindquist E."/>
            <person name="Lipzen A."/>
            <person name="Meier-Kolthoff J.P."/>
            <person name="Ohm R.A."/>
            <person name="Otillar R.P."/>
            <person name="Pangilinan J."/>
            <person name="Peng Y."/>
            <person name="Rokas A."/>
            <person name="Rosa C.A."/>
            <person name="Scheuner C."/>
            <person name="Sibirny A.A."/>
            <person name="Slot J.C."/>
            <person name="Stielow J.B."/>
            <person name="Sun H."/>
            <person name="Kurtzman C.P."/>
            <person name="Blackwell M."/>
            <person name="Grigoriev I.V."/>
            <person name="Jeffries T.W."/>
        </authorList>
    </citation>
    <scope>NUCLEOTIDE SEQUENCE [LARGE SCALE GENOMIC DNA]</scope>
    <source>
        <strain evidence="12">NRRL YB-2248</strain>
    </source>
</reference>
<gene>
    <name evidence="11" type="ORF">CANARDRAFT_26535</name>
</gene>
<dbReference type="Gene3D" id="3.40.50.150">
    <property type="entry name" value="Vaccinia Virus protein VP39"/>
    <property type="match status" value="1"/>
</dbReference>
<evidence type="ECO:0000313" key="12">
    <source>
        <dbReference type="Proteomes" id="UP000094801"/>
    </source>
</evidence>
<name>A0A1E4T5U8_9ASCO</name>
<comment type="subcellular location">
    <subcellularLocation>
        <location evidence="2">Cytoplasm</location>
    </subcellularLocation>
    <subcellularLocation>
        <location evidence="1">Nucleus</location>
    </subcellularLocation>
</comment>
<evidence type="ECO:0000256" key="4">
    <source>
        <dbReference type="ARBA" id="ARBA00022490"/>
    </source>
</evidence>
<dbReference type="Pfam" id="PF08241">
    <property type="entry name" value="Methyltransf_11"/>
    <property type="match status" value="1"/>
</dbReference>
<dbReference type="GO" id="GO:0005737">
    <property type="term" value="C:cytoplasm"/>
    <property type="evidence" value="ECO:0007669"/>
    <property type="project" value="UniProtKB-SubCell"/>
</dbReference>
<evidence type="ECO:0000256" key="3">
    <source>
        <dbReference type="ARBA" id="ARBA00005547"/>
    </source>
</evidence>
<evidence type="ECO:0000256" key="8">
    <source>
        <dbReference type="ARBA" id="ARBA00023242"/>
    </source>
</evidence>
<dbReference type="Proteomes" id="UP000094801">
    <property type="component" value="Unassembled WGS sequence"/>
</dbReference>
<keyword evidence="8" id="KW-0539">Nucleus</keyword>
<evidence type="ECO:0000256" key="7">
    <source>
        <dbReference type="ARBA" id="ARBA00022691"/>
    </source>
</evidence>
<dbReference type="AlphaFoldDB" id="A0A1E4T5U8"/>
<evidence type="ECO:0000256" key="1">
    <source>
        <dbReference type="ARBA" id="ARBA00004123"/>
    </source>
</evidence>
<dbReference type="InterPro" id="IPR029063">
    <property type="entry name" value="SAM-dependent_MTases_sf"/>
</dbReference>
<dbReference type="InterPro" id="IPR022238">
    <property type="entry name" value="Bud23_C"/>
</dbReference>
<accession>A0A1E4T5U8</accession>
<dbReference type="OrthoDB" id="2877at2759"/>
<dbReference type="PANTHER" id="PTHR12734:SF0">
    <property type="entry name" value="18S RRNA (GUANINE-N(7))-METHYLTRANSFERASE-RELATED"/>
    <property type="match status" value="1"/>
</dbReference>
<dbReference type="SUPFAM" id="SSF53335">
    <property type="entry name" value="S-adenosyl-L-methionine-dependent methyltransferases"/>
    <property type="match status" value="1"/>
</dbReference>
<keyword evidence="7" id="KW-0949">S-adenosyl-L-methionine</keyword>
<comment type="similarity">
    <text evidence="3">Belongs to the class I-like SAM-binding methyltransferase superfamily. BUD23/WBSCR22 family.</text>
</comment>
<protein>
    <recommendedName>
        <fullName evidence="13">18S rRNA (guanine(1575)-N(7))-methyltransferase Bud23 C-terminal domain-containing protein</fullName>
    </recommendedName>
</protein>
<dbReference type="PANTHER" id="PTHR12734">
    <property type="entry name" value="METHYLTRANSFERASE-RELATED"/>
    <property type="match status" value="1"/>
</dbReference>
<dbReference type="InterPro" id="IPR013216">
    <property type="entry name" value="Methyltransf_11"/>
</dbReference>
<dbReference type="Pfam" id="PF12589">
    <property type="entry name" value="WBS_methylT"/>
    <property type="match status" value="1"/>
</dbReference>